<dbReference type="OrthoDB" id="292747at2759"/>
<dbReference type="Pfam" id="PF16192">
    <property type="entry name" value="PMT_4TMC"/>
    <property type="match status" value="1"/>
</dbReference>
<organism evidence="16 17">
    <name type="scientific">Lottia gigantea</name>
    <name type="common">Giant owl limpet</name>
    <dbReference type="NCBI Taxonomy" id="225164"/>
    <lineage>
        <taxon>Eukaryota</taxon>
        <taxon>Metazoa</taxon>
        <taxon>Spiralia</taxon>
        <taxon>Lophotrochozoa</taxon>
        <taxon>Mollusca</taxon>
        <taxon>Gastropoda</taxon>
        <taxon>Patellogastropoda</taxon>
        <taxon>Lottioidea</taxon>
        <taxon>Lottiidae</taxon>
        <taxon>Lottia</taxon>
    </lineage>
</organism>
<comment type="pathway">
    <text evidence="2">Protein modification; protein glycosylation.</text>
</comment>
<comment type="catalytic activity">
    <reaction evidence="12">
        <text>a di-trans,poly-cis-dolichyl beta-D-mannosyl phosphate + L-threonyl-[protein] = 3-O-(alpha-D-mannosyl)-L-threonyl-[protein] + a di-trans,poly-cis-dolichyl phosphate + H(+)</text>
        <dbReference type="Rhea" id="RHEA:53396"/>
        <dbReference type="Rhea" id="RHEA-COMP:11060"/>
        <dbReference type="Rhea" id="RHEA-COMP:13547"/>
        <dbReference type="Rhea" id="RHEA-COMP:19498"/>
        <dbReference type="Rhea" id="RHEA-COMP:19501"/>
        <dbReference type="ChEBI" id="CHEBI:15378"/>
        <dbReference type="ChEBI" id="CHEBI:30013"/>
        <dbReference type="ChEBI" id="CHEBI:57683"/>
        <dbReference type="ChEBI" id="CHEBI:58211"/>
        <dbReference type="ChEBI" id="CHEBI:137323"/>
        <dbReference type="EC" id="2.4.1.109"/>
    </reaction>
</comment>
<dbReference type="OMA" id="NCHLNAP"/>
<dbReference type="GeneID" id="20247317"/>
<evidence type="ECO:0000256" key="12">
    <source>
        <dbReference type="ARBA" id="ARBA00045085"/>
    </source>
</evidence>
<dbReference type="InterPro" id="IPR003342">
    <property type="entry name" value="ArnT-like_N"/>
</dbReference>
<evidence type="ECO:0000256" key="8">
    <source>
        <dbReference type="ARBA" id="ARBA00022737"/>
    </source>
</evidence>
<gene>
    <name evidence="16" type="ORF">LOTGIDRAFT_225945</name>
</gene>
<dbReference type="RefSeq" id="XP_009049027.1">
    <property type="nucleotide sequence ID" value="XM_009050779.1"/>
</dbReference>
<evidence type="ECO:0000256" key="9">
    <source>
        <dbReference type="ARBA" id="ARBA00022824"/>
    </source>
</evidence>
<dbReference type="CTD" id="20247317"/>
<evidence type="ECO:0000256" key="13">
    <source>
        <dbReference type="ARBA" id="ARBA00045102"/>
    </source>
</evidence>
<comment type="subcellular location">
    <subcellularLocation>
        <location evidence="1">Endoplasmic reticulum membrane</location>
        <topology evidence="1">Multi-pass membrane protein</topology>
    </subcellularLocation>
</comment>
<protein>
    <recommendedName>
        <fullName evidence="4">dolichyl-phosphate-mannose--protein mannosyltransferase</fullName>
        <ecNumber evidence="4">2.4.1.109</ecNumber>
    </recommendedName>
</protein>
<keyword evidence="9" id="KW-0256">Endoplasmic reticulum</keyword>
<feature type="transmembrane region" description="Helical" evidence="14">
    <location>
        <begin position="583"/>
        <end position="601"/>
    </location>
</feature>
<feature type="transmembrane region" description="Helical" evidence="14">
    <location>
        <begin position="245"/>
        <end position="268"/>
    </location>
</feature>
<dbReference type="AlphaFoldDB" id="V4ASM5"/>
<dbReference type="Proteomes" id="UP000030746">
    <property type="component" value="Unassembled WGS sequence"/>
</dbReference>
<dbReference type="EMBL" id="KB200786">
    <property type="protein sequence ID" value="ESP00283.1"/>
    <property type="molecule type" value="Genomic_DNA"/>
</dbReference>
<dbReference type="PROSITE" id="PS50919">
    <property type="entry name" value="MIR"/>
    <property type="match status" value="3"/>
</dbReference>
<evidence type="ECO:0000256" key="2">
    <source>
        <dbReference type="ARBA" id="ARBA00004922"/>
    </source>
</evidence>
<dbReference type="HOGENOM" id="CLU_008438_1_0_1"/>
<evidence type="ECO:0000256" key="5">
    <source>
        <dbReference type="ARBA" id="ARBA00022676"/>
    </source>
</evidence>
<evidence type="ECO:0000256" key="11">
    <source>
        <dbReference type="ARBA" id="ARBA00023136"/>
    </source>
</evidence>
<feature type="transmembrane region" description="Helical" evidence="14">
    <location>
        <begin position="112"/>
        <end position="129"/>
    </location>
</feature>
<feature type="transmembrane region" description="Helical" evidence="14">
    <location>
        <begin position="621"/>
        <end position="639"/>
    </location>
</feature>
<evidence type="ECO:0000256" key="7">
    <source>
        <dbReference type="ARBA" id="ARBA00022692"/>
    </source>
</evidence>
<accession>V4ASM5</accession>
<dbReference type="InterPro" id="IPR032421">
    <property type="entry name" value="PMT_4TMC"/>
</dbReference>
<proteinExistence type="inferred from homology"/>
<keyword evidence="8" id="KW-0677">Repeat</keyword>
<feature type="transmembrane region" description="Helical" evidence="14">
    <location>
        <begin position="682"/>
        <end position="699"/>
    </location>
</feature>
<name>V4ASM5_LOTGI</name>
<sequence>MVDSEREALENNKKPFTVQVEFDIMQMMLTTLSVISRTWQLGYPRAVVFDELHFAKFVSLYLRKMFFFDVHPPLGKMILAAAGNYAGYEGNITLDRIGQVYPGDMPVFQMRLVPAILGSLIVPIVYQIIVELGLTRWAAVAAASFILLDNALLVQSRFMLMEGMLIFFMALSVLSYLKFKNLNHREFSTQWYFWLILCGLSFTLTLSIKYIGCFVAVMVVFFHARDYWNMLSDYSRSDMNLIKHIIIRIAILICLPIVTYISIFYIHLTHLTKAGPHDNIMTSAFQASLEGGLAALTKGQPLNIAYGSQITLRHTYDSVPGKPCWLHSHNQVYPIRYSDNRGSSHQQQVTCYVFKDVNNWWIVKDPSNDSLAVEDPPRPVKHGDIIQLIHGITSRALNSHDVAAPVSPQNQEVSCYIDYNVSMPAQHLWRVEILNQENGEKNWQTIKSHVRLVHVNTTAALRMTGKQLPEWGSNQLEISADRLVNQQATIWNVEEHKYTTSVEKDKQSLDLRQSEMIPLEPTHLSFWSKFLELHFKMIFSSQDTELEHKYSSEPLDWPFDSKNLAYWMSPHSNAQIHLLGNPVVWYCGTIGVVVYLLFILFYMLRRRRQIYDITDGEFKKFVFIGEVLVGGYLLHYLPFYLADRTMFLHNYLPAIIFKVMAFTAFADHIYGISLSYPRVQPVIRFLAMILLSGAVYAFLELSVFTYGNTHLTAEQIHSLTWKENWDFLMQVRHK</sequence>
<feature type="transmembrane region" description="Helical" evidence="14">
    <location>
        <begin position="160"/>
        <end position="179"/>
    </location>
</feature>
<dbReference type="Pfam" id="PF02366">
    <property type="entry name" value="PMT"/>
    <property type="match status" value="1"/>
</dbReference>
<evidence type="ECO:0000256" key="6">
    <source>
        <dbReference type="ARBA" id="ARBA00022679"/>
    </source>
</evidence>
<evidence type="ECO:0000259" key="15">
    <source>
        <dbReference type="PROSITE" id="PS50919"/>
    </source>
</evidence>
<dbReference type="Gene3D" id="2.80.10.50">
    <property type="match status" value="1"/>
</dbReference>
<feature type="domain" description="MIR" evidence="15">
    <location>
        <begin position="301"/>
        <end position="366"/>
    </location>
</feature>
<dbReference type="KEGG" id="lgi:LOTGIDRAFT_225945"/>
<dbReference type="CDD" id="cd23281">
    <property type="entry name" value="beta-trefoil_MIR_POMT1"/>
    <property type="match status" value="1"/>
</dbReference>
<dbReference type="SMART" id="SM00472">
    <property type="entry name" value="MIR"/>
    <property type="match status" value="3"/>
</dbReference>
<feature type="transmembrane region" description="Helical" evidence="14">
    <location>
        <begin position="191"/>
        <end position="224"/>
    </location>
</feature>
<evidence type="ECO:0000256" key="10">
    <source>
        <dbReference type="ARBA" id="ARBA00022989"/>
    </source>
</evidence>
<evidence type="ECO:0000256" key="4">
    <source>
        <dbReference type="ARBA" id="ARBA00012839"/>
    </source>
</evidence>
<dbReference type="EC" id="2.4.1.109" evidence="4"/>
<evidence type="ECO:0000256" key="1">
    <source>
        <dbReference type="ARBA" id="ARBA00004477"/>
    </source>
</evidence>
<dbReference type="PANTHER" id="PTHR10050">
    <property type="entry name" value="DOLICHYL-PHOSPHATE-MANNOSE--PROTEIN MANNOSYLTRANSFERASE"/>
    <property type="match status" value="1"/>
</dbReference>
<keyword evidence="6" id="KW-0808">Transferase</keyword>
<dbReference type="FunFam" id="2.80.10.50:FF:000012">
    <property type="entry name" value="Protein O-mannosyl-transferase 1"/>
    <property type="match status" value="1"/>
</dbReference>
<feature type="domain" description="MIR" evidence="15">
    <location>
        <begin position="377"/>
        <end position="434"/>
    </location>
</feature>
<feature type="transmembrane region" description="Helical" evidence="14">
    <location>
        <begin position="651"/>
        <end position="670"/>
    </location>
</feature>
<comment type="similarity">
    <text evidence="3">Belongs to the glycosyltransferase 39 family.</text>
</comment>
<dbReference type="InterPro" id="IPR027005">
    <property type="entry name" value="PMT-like"/>
</dbReference>
<keyword evidence="17" id="KW-1185">Reference proteome</keyword>
<keyword evidence="7 14" id="KW-0812">Transmembrane</keyword>
<evidence type="ECO:0000256" key="14">
    <source>
        <dbReference type="SAM" id="Phobius"/>
    </source>
</evidence>
<dbReference type="InterPro" id="IPR016093">
    <property type="entry name" value="MIR_motif"/>
</dbReference>
<dbReference type="STRING" id="225164.V4ASM5"/>
<reference evidence="16 17" key="1">
    <citation type="journal article" date="2013" name="Nature">
        <title>Insights into bilaterian evolution from three spiralian genomes.</title>
        <authorList>
            <person name="Simakov O."/>
            <person name="Marletaz F."/>
            <person name="Cho S.J."/>
            <person name="Edsinger-Gonzales E."/>
            <person name="Havlak P."/>
            <person name="Hellsten U."/>
            <person name="Kuo D.H."/>
            <person name="Larsson T."/>
            <person name="Lv J."/>
            <person name="Arendt D."/>
            <person name="Savage R."/>
            <person name="Osoegawa K."/>
            <person name="de Jong P."/>
            <person name="Grimwood J."/>
            <person name="Chapman J.A."/>
            <person name="Shapiro H."/>
            <person name="Aerts A."/>
            <person name="Otillar R.P."/>
            <person name="Terry A.Y."/>
            <person name="Boore J.L."/>
            <person name="Grigoriev I.V."/>
            <person name="Lindberg D.R."/>
            <person name="Seaver E.C."/>
            <person name="Weisblat D.A."/>
            <person name="Putnam N.H."/>
            <person name="Rokhsar D.S."/>
        </authorList>
    </citation>
    <scope>NUCLEOTIDE SEQUENCE [LARGE SCALE GENOMIC DNA]</scope>
</reference>
<keyword evidence="11 14" id="KW-0472">Membrane</keyword>
<dbReference type="UniPathway" id="UPA00378"/>
<evidence type="ECO:0000313" key="17">
    <source>
        <dbReference type="Proteomes" id="UP000030746"/>
    </source>
</evidence>
<feature type="domain" description="MIR" evidence="15">
    <location>
        <begin position="438"/>
        <end position="496"/>
    </location>
</feature>
<dbReference type="GO" id="GO:0005789">
    <property type="term" value="C:endoplasmic reticulum membrane"/>
    <property type="evidence" value="ECO:0007669"/>
    <property type="project" value="UniProtKB-SubCell"/>
</dbReference>
<dbReference type="InterPro" id="IPR036300">
    <property type="entry name" value="MIR_dom_sf"/>
</dbReference>
<evidence type="ECO:0000313" key="16">
    <source>
        <dbReference type="EMBL" id="ESP00283.1"/>
    </source>
</evidence>
<keyword evidence="5" id="KW-0328">Glycosyltransferase</keyword>
<evidence type="ECO:0000256" key="3">
    <source>
        <dbReference type="ARBA" id="ARBA00007222"/>
    </source>
</evidence>
<dbReference type="GO" id="GO:0004169">
    <property type="term" value="F:dolichyl-phosphate-mannose-protein mannosyltransferase activity"/>
    <property type="evidence" value="ECO:0007669"/>
    <property type="project" value="UniProtKB-EC"/>
</dbReference>
<keyword evidence="10 14" id="KW-1133">Transmembrane helix</keyword>
<dbReference type="PANTHER" id="PTHR10050:SF51">
    <property type="entry name" value="PROTEIN O-MANNOSYL-TRANSFERASE 1"/>
    <property type="match status" value="1"/>
</dbReference>
<dbReference type="SUPFAM" id="SSF82109">
    <property type="entry name" value="MIR domain"/>
    <property type="match status" value="1"/>
</dbReference>
<dbReference type="Pfam" id="PF02815">
    <property type="entry name" value="MIR"/>
    <property type="match status" value="1"/>
</dbReference>
<comment type="catalytic activity">
    <reaction evidence="13">
        <text>a di-trans,poly-cis-dolichyl beta-D-mannosyl phosphate + L-seryl-[protein] = 3-O-(alpha-D-mannosyl)-L-seryl-[protein] + a di-trans,poly-cis-dolichyl phosphate + H(+)</text>
        <dbReference type="Rhea" id="RHEA:17377"/>
        <dbReference type="Rhea" id="RHEA-COMP:9863"/>
        <dbReference type="Rhea" id="RHEA-COMP:13546"/>
        <dbReference type="Rhea" id="RHEA-COMP:19498"/>
        <dbReference type="Rhea" id="RHEA-COMP:19501"/>
        <dbReference type="ChEBI" id="CHEBI:15378"/>
        <dbReference type="ChEBI" id="CHEBI:29999"/>
        <dbReference type="ChEBI" id="CHEBI:57683"/>
        <dbReference type="ChEBI" id="CHEBI:58211"/>
        <dbReference type="ChEBI" id="CHEBI:137321"/>
        <dbReference type="EC" id="2.4.1.109"/>
    </reaction>
</comment>